<sequence>MGVRRAVVSSQWCSNDSGGVKIKNHQGTSRILKQDAVDAEIVGIMANPKEVNPEAEVIAMSPKTLMATNRFVCQVCNKWFQRDQNLHLHRRGPNLPWKLKQRSKTEVVGKKAYVCPEPSCVHHEPARALGYLTGIKKNLSRKHGEKKWKCEKCSNDTRFNQIGKLILRFVALENIDAIVELFPKDEQAMRLELQVMPALELPEEGLLPKIWGGKVVVLVVLVVILEQLSGSERDDDLRFRNAQEPVTLDNKSKSYRNHNLMGKP</sequence>
<dbReference type="PROSITE" id="PS50157">
    <property type="entry name" value="ZINC_FINGER_C2H2_2"/>
    <property type="match status" value="1"/>
</dbReference>
<keyword evidence="1" id="KW-0863">Zinc-finger</keyword>
<proteinExistence type="predicted"/>
<evidence type="ECO:0000256" key="1">
    <source>
        <dbReference type="PROSITE-ProRule" id="PRU00042"/>
    </source>
</evidence>
<name>A0ABQ4ZXW3_9ASTR</name>
<organism evidence="3 4">
    <name type="scientific">Tanacetum coccineum</name>
    <dbReference type="NCBI Taxonomy" id="301880"/>
    <lineage>
        <taxon>Eukaryota</taxon>
        <taxon>Viridiplantae</taxon>
        <taxon>Streptophyta</taxon>
        <taxon>Embryophyta</taxon>
        <taxon>Tracheophyta</taxon>
        <taxon>Spermatophyta</taxon>
        <taxon>Magnoliopsida</taxon>
        <taxon>eudicotyledons</taxon>
        <taxon>Gunneridae</taxon>
        <taxon>Pentapetalae</taxon>
        <taxon>asterids</taxon>
        <taxon>campanulids</taxon>
        <taxon>Asterales</taxon>
        <taxon>Asteraceae</taxon>
        <taxon>Asteroideae</taxon>
        <taxon>Anthemideae</taxon>
        <taxon>Anthemidinae</taxon>
        <taxon>Tanacetum</taxon>
    </lineage>
</organism>
<dbReference type="PANTHER" id="PTHR10593:SF150">
    <property type="entry name" value="ZINC FINGER, C2H2-LIKE, ZINC FINGER, DOUBLE-STRANDED RNA BINDING PROTEIN-RELATED"/>
    <property type="match status" value="1"/>
</dbReference>
<reference evidence="3" key="1">
    <citation type="journal article" date="2022" name="Int. J. Mol. Sci.">
        <title>Draft Genome of Tanacetum Coccineum: Genomic Comparison of Closely Related Tanacetum-Family Plants.</title>
        <authorList>
            <person name="Yamashiro T."/>
            <person name="Shiraishi A."/>
            <person name="Nakayama K."/>
            <person name="Satake H."/>
        </authorList>
    </citation>
    <scope>NUCLEOTIDE SEQUENCE</scope>
</reference>
<dbReference type="Pfam" id="PF22996">
    <property type="entry name" value="C2H2-2nd_BIRD-IDD"/>
    <property type="match status" value="1"/>
</dbReference>
<accession>A0ABQ4ZXW3</accession>
<keyword evidence="1" id="KW-0479">Metal-binding</keyword>
<dbReference type="InterPro" id="IPR013087">
    <property type="entry name" value="Znf_C2H2_type"/>
</dbReference>
<dbReference type="PANTHER" id="PTHR10593">
    <property type="entry name" value="SERINE/THREONINE-PROTEIN KINASE RIO"/>
    <property type="match status" value="1"/>
</dbReference>
<protein>
    <submittedName>
        <fullName evidence="3">Zinc finger protein BALDIBIS</fullName>
    </submittedName>
</protein>
<evidence type="ECO:0000313" key="3">
    <source>
        <dbReference type="EMBL" id="GJS95083.1"/>
    </source>
</evidence>
<dbReference type="EMBL" id="BQNB010011781">
    <property type="protein sequence ID" value="GJS95083.1"/>
    <property type="molecule type" value="Genomic_DNA"/>
</dbReference>
<dbReference type="Proteomes" id="UP001151760">
    <property type="component" value="Unassembled WGS sequence"/>
</dbReference>
<reference evidence="3" key="2">
    <citation type="submission" date="2022-01" db="EMBL/GenBank/DDBJ databases">
        <authorList>
            <person name="Yamashiro T."/>
            <person name="Shiraishi A."/>
            <person name="Satake H."/>
            <person name="Nakayama K."/>
        </authorList>
    </citation>
    <scope>NUCLEOTIDE SEQUENCE</scope>
</reference>
<feature type="domain" description="C2H2-type" evidence="2">
    <location>
        <begin position="71"/>
        <end position="91"/>
    </location>
</feature>
<dbReference type="InterPro" id="IPR031140">
    <property type="entry name" value="IDD1-16"/>
</dbReference>
<keyword evidence="4" id="KW-1185">Reference proteome</keyword>
<evidence type="ECO:0000259" key="2">
    <source>
        <dbReference type="PROSITE" id="PS50157"/>
    </source>
</evidence>
<dbReference type="InterPro" id="IPR055186">
    <property type="entry name" value="C2H2-2nd_BIRD-IDD"/>
</dbReference>
<comment type="caution">
    <text evidence="3">The sequence shown here is derived from an EMBL/GenBank/DDBJ whole genome shotgun (WGS) entry which is preliminary data.</text>
</comment>
<gene>
    <name evidence="3" type="ORF">Tco_0802051</name>
</gene>
<keyword evidence="1" id="KW-0862">Zinc</keyword>
<evidence type="ECO:0000313" key="4">
    <source>
        <dbReference type="Proteomes" id="UP001151760"/>
    </source>
</evidence>